<feature type="region of interest" description="Disordered" evidence="1">
    <location>
        <begin position="146"/>
        <end position="166"/>
    </location>
</feature>
<keyword evidence="2" id="KW-0812">Transmembrane</keyword>
<dbReference type="PANTHER" id="PTHR36760">
    <property type="entry name" value="ACIDIC LEUCINE-RICH NUCLEAR PHOSPHOPROTEIN 32 FAMILY B PROTEIN"/>
    <property type="match status" value="1"/>
</dbReference>
<evidence type="ECO:0000256" key="2">
    <source>
        <dbReference type="SAM" id="Phobius"/>
    </source>
</evidence>
<feature type="transmembrane region" description="Helical" evidence="2">
    <location>
        <begin position="51"/>
        <end position="73"/>
    </location>
</feature>
<keyword evidence="2" id="KW-0472">Membrane</keyword>
<protein>
    <submittedName>
        <fullName evidence="3">Uncharacterized protein</fullName>
    </submittedName>
</protein>
<feature type="compositionally biased region" description="Basic and acidic residues" evidence="1">
    <location>
        <begin position="282"/>
        <end position="296"/>
    </location>
</feature>
<sequence length="370" mass="42684">MTDEYSTTTKKKKIIINSSDFTVICSLILSHPLYFCYLIFFSPYLFKLVSFLSPLFITSSLVFLSLLTTFVPLHSIIKSEEGFFIAVYNTLLEKLRNDEGEKWLPVEDFEVYKIVFETPIVDLMEEYPHERDVFEDNPVEKKALQEEGKAGSQCQSVTTKHETGDENSIVVREEVKKYDSILGKSKSEVNEMSLNKDLKPKGGSLRLDREKRLSEAFYQTVGSPPYMGSFGSIRKEREWRRTLACMLFEERHNGGYYNTNGGNSDEGMDLLWETYETESNRGRTEEQIRKDRREKNQGFMVVNEEKDDDYHGEEEEDEDNGKFCCLQALKLSAGKMNLSVGRPSLIKFGKAFKGIGWLQSRAKRQGKKDH</sequence>
<dbReference type="EMBL" id="JAKOGI010000034">
    <property type="protein sequence ID" value="KAJ8447917.1"/>
    <property type="molecule type" value="Genomic_DNA"/>
</dbReference>
<comment type="caution">
    <text evidence="3">The sequence shown here is derived from an EMBL/GenBank/DDBJ whole genome shotgun (WGS) entry which is preliminary data.</text>
</comment>
<dbReference type="Proteomes" id="UP001153076">
    <property type="component" value="Unassembled WGS sequence"/>
</dbReference>
<proteinExistence type="predicted"/>
<dbReference type="AlphaFoldDB" id="A0A9Q1KSM1"/>
<organism evidence="3 4">
    <name type="scientific">Carnegiea gigantea</name>
    <dbReference type="NCBI Taxonomy" id="171969"/>
    <lineage>
        <taxon>Eukaryota</taxon>
        <taxon>Viridiplantae</taxon>
        <taxon>Streptophyta</taxon>
        <taxon>Embryophyta</taxon>
        <taxon>Tracheophyta</taxon>
        <taxon>Spermatophyta</taxon>
        <taxon>Magnoliopsida</taxon>
        <taxon>eudicotyledons</taxon>
        <taxon>Gunneridae</taxon>
        <taxon>Pentapetalae</taxon>
        <taxon>Caryophyllales</taxon>
        <taxon>Cactineae</taxon>
        <taxon>Cactaceae</taxon>
        <taxon>Cactoideae</taxon>
        <taxon>Echinocereeae</taxon>
        <taxon>Carnegiea</taxon>
    </lineage>
</organism>
<gene>
    <name evidence="3" type="ORF">Cgig2_012052</name>
</gene>
<evidence type="ECO:0000313" key="3">
    <source>
        <dbReference type="EMBL" id="KAJ8447917.1"/>
    </source>
</evidence>
<feature type="region of interest" description="Disordered" evidence="1">
    <location>
        <begin position="282"/>
        <end position="317"/>
    </location>
</feature>
<keyword evidence="2" id="KW-1133">Transmembrane helix</keyword>
<name>A0A9Q1KSM1_9CARY</name>
<evidence type="ECO:0000256" key="1">
    <source>
        <dbReference type="SAM" id="MobiDB-lite"/>
    </source>
</evidence>
<dbReference type="PANTHER" id="PTHR36760:SF1">
    <property type="entry name" value="ACIDIC LEUCINE-RICH NUCLEAR PHOSPHOPROTEIN 32 FAMILY B PROTEIN"/>
    <property type="match status" value="1"/>
</dbReference>
<reference evidence="3" key="1">
    <citation type="submission" date="2022-04" db="EMBL/GenBank/DDBJ databases">
        <title>Carnegiea gigantea Genome sequencing and assembly v2.</title>
        <authorList>
            <person name="Copetti D."/>
            <person name="Sanderson M.J."/>
            <person name="Burquez A."/>
            <person name="Wojciechowski M.F."/>
        </authorList>
    </citation>
    <scope>NUCLEOTIDE SEQUENCE</scope>
    <source>
        <strain evidence="3">SGP5-SGP5p</strain>
        <tissue evidence="3">Aerial part</tissue>
    </source>
</reference>
<feature type="compositionally biased region" description="Acidic residues" evidence="1">
    <location>
        <begin position="305"/>
        <end position="317"/>
    </location>
</feature>
<dbReference type="OrthoDB" id="1939140at2759"/>
<keyword evidence="4" id="KW-1185">Reference proteome</keyword>
<feature type="transmembrane region" description="Helical" evidence="2">
    <location>
        <begin position="21"/>
        <end position="45"/>
    </location>
</feature>
<evidence type="ECO:0000313" key="4">
    <source>
        <dbReference type="Proteomes" id="UP001153076"/>
    </source>
</evidence>
<accession>A0A9Q1KSM1</accession>